<evidence type="ECO:0000259" key="2">
    <source>
        <dbReference type="Pfam" id="PF26390"/>
    </source>
</evidence>
<feature type="compositionally biased region" description="Gly residues" evidence="1">
    <location>
        <begin position="147"/>
        <end position="170"/>
    </location>
</feature>
<dbReference type="Proteomes" id="UP000190102">
    <property type="component" value="Unassembled WGS sequence"/>
</dbReference>
<evidence type="ECO:0000313" key="3">
    <source>
        <dbReference type="EMBL" id="SJZ83115.1"/>
    </source>
</evidence>
<evidence type="ECO:0000313" key="4">
    <source>
        <dbReference type="Proteomes" id="UP000190102"/>
    </source>
</evidence>
<dbReference type="AlphaFoldDB" id="A0A1T4NVC1"/>
<dbReference type="STRING" id="115783.SAMN02745119_01746"/>
<name>A0A1T4NVC1_9BACT</name>
<dbReference type="InterPro" id="IPR058837">
    <property type="entry name" value="MamS_MamX_dom"/>
</dbReference>
<dbReference type="OrthoDB" id="5397952at2"/>
<organism evidence="3 4">
    <name type="scientific">Trichlorobacter thiogenes</name>
    <dbReference type="NCBI Taxonomy" id="115783"/>
    <lineage>
        <taxon>Bacteria</taxon>
        <taxon>Pseudomonadati</taxon>
        <taxon>Thermodesulfobacteriota</taxon>
        <taxon>Desulfuromonadia</taxon>
        <taxon>Geobacterales</taxon>
        <taxon>Geobacteraceae</taxon>
        <taxon>Trichlorobacter</taxon>
    </lineage>
</organism>
<dbReference type="Pfam" id="PF26390">
    <property type="entry name" value="MamS_MamX"/>
    <property type="match status" value="1"/>
</dbReference>
<dbReference type="RefSeq" id="WP_078790046.1">
    <property type="nucleotide sequence ID" value="NZ_FUWR01000008.1"/>
</dbReference>
<gene>
    <name evidence="3" type="ORF">SAMN02745119_01746</name>
</gene>
<reference evidence="4" key="1">
    <citation type="submission" date="2017-02" db="EMBL/GenBank/DDBJ databases">
        <authorList>
            <person name="Varghese N."/>
            <person name="Submissions S."/>
        </authorList>
    </citation>
    <scope>NUCLEOTIDE SEQUENCE [LARGE SCALE GENOMIC DNA]</scope>
    <source>
        <strain evidence="4">ATCC BAA-34</strain>
    </source>
</reference>
<keyword evidence="4" id="KW-1185">Reference proteome</keyword>
<evidence type="ECO:0000256" key="1">
    <source>
        <dbReference type="SAM" id="MobiDB-lite"/>
    </source>
</evidence>
<feature type="domain" description="Magnetosome protein MamS/MamX" evidence="2">
    <location>
        <begin position="62"/>
        <end position="126"/>
    </location>
</feature>
<feature type="region of interest" description="Disordered" evidence="1">
    <location>
        <begin position="137"/>
        <end position="170"/>
    </location>
</feature>
<accession>A0A1T4NVC1</accession>
<sequence length="170" mass="17984">MGRFRSFFFLIAAAIVVVMLQRPAEAFWGFGSGGEGGTSGLDLVQGYDRNTVVTTVGRVAAAPDSSADPVTIELVAGSERFVVVLGPRWYLQDDHLDWKIGDTVTVRGSKAQGKDGRSYLLAQWISSPSGSPLVLRNETGRPAWAGGFKGGQQGAGQQQRGGTGGGRRGR</sequence>
<proteinExistence type="predicted"/>
<dbReference type="EMBL" id="FUWR01000008">
    <property type="protein sequence ID" value="SJZ83115.1"/>
    <property type="molecule type" value="Genomic_DNA"/>
</dbReference>
<protein>
    <recommendedName>
        <fullName evidence="2">Magnetosome protein MamS/MamX domain-containing protein</fullName>
    </recommendedName>
</protein>